<keyword evidence="1" id="KW-1185">Reference proteome</keyword>
<proteinExistence type="predicted"/>
<evidence type="ECO:0000313" key="1">
    <source>
        <dbReference type="Proteomes" id="UP000492821"/>
    </source>
</evidence>
<organism evidence="1 2">
    <name type="scientific">Panagrellus redivivus</name>
    <name type="common">Microworm</name>
    <dbReference type="NCBI Taxonomy" id="6233"/>
    <lineage>
        <taxon>Eukaryota</taxon>
        <taxon>Metazoa</taxon>
        <taxon>Ecdysozoa</taxon>
        <taxon>Nematoda</taxon>
        <taxon>Chromadorea</taxon>
        <taxon>Rhabditida</taxon>
        <taxon>Tylenchina</taxon>
        <taxon>Panagrolaimomorpha</taxon>
        <taxon>Panagrolaimoidea</taxon>
        <taxon>Panagrolaimidae</taxon>
        <taxon>Panagrellus</taxon>
    </lineage>
</organism>
<reference evidence="2" key="2">
    <citation type="submission" date="2020-10" db="UniProtKB">
        <authorList>
            <consortium name="WormBaseParasite"/>
        </authorList>
    </citation>
    <scope>IDENTIFICATION</scope>
</reference>
<name>A0A7E4ZRC0_PANRE</name>
<dbReference type="Proteomes" id="UP000492821">
    <property type="component" value="Unassembled WGS sequence"/>
</dbReference>
<reference evidence="1" key="1">
    <citation type="journal article" date="2013" name="Genetics">
        <title>The draft genome and transcriptome of Panagrellus redivivus are shaped by the harsh demands of a free-living lifestyle.</title>
        <authorList>
            <person name="Srinivasan J."/>
            <person name="Dillman A.R."/>
            <person name="Macchietto M.G."/>
            <person name="Heikkinen L."/>
            <person name="Lakso M."/>
            <person name="Fracchia K.M."/>
            <person name="Antoshechkin I."/>
            <person name="Mortazavi A."/>
            <person name="Wong G."/>
            <person name="Sternberg P.W."/>
        </authorList>
    </citation>
    <scope>NUCLEOTIDE SEQUENCE [LARGE SCALE GENOMIC DNA]</scope>
    <source>
        <strain evidence="1">MT8872</strain>
    </source>
</reference>
<dbReference type="WBParaSite" id="Pan_g12899.t1">
    <property type="protein sequence ID" value="Pan_g12899.t1"/>
    <property type="gene ID" value="Pan_g12899"/>
</dbReference>
<evidence type="ECO:0000313" key="2">
    <source>
        <dbReference type="WBParaSite" id="Pan_g12899.t1"/>
    </source>
</evidence>
<sequence length="147" mass="17210">MYLCFVATTSSSSSHQKRAQFITSAKANHSSVIHHYNLFSFCDCSVRPHARYSRALMDPPRTASCYLMHQPQRYVIRHTPCTYLSGRHTKKAIFFCAHHYNYNETTKFGRLEGVKMYITMMRRETDNKQHKIGCDKRSDKGFEVFIN</sequence>
<accession>A0A7E4ZRC0</accession>
<protein>
    <submittedName>
        <fullName evidence="2">Secreted protein</fullName>
    </submittedName>
</protein>
<dbReference type="AlphaFoldDB" id="A0A7E4ZRC0"/>